<feature type="transmembrane region" description="Helical" evidence="1">
    <location>
        <begin position="35"/>
        <end position="58"/>
    </location>
</feature>
<dbReference type="KEGG" id="grc:GI584_12620"/>
<dbReference type="Proteomes" id="UP000339690">
    <property type="component" value="Chromosome"/>
</dbReference>
<keyword evidence="1" id="KW-0812">Transmembrane</keyword>
<keyword evidence="1" id="KW-0472">Membrane</keyword>
<sequence>MSTYKLTLISLIAAVCVIGRIVFQFIPNIQPVTAIIIITGALVGVLPAICIAIVTTYITNLFLGMGIWTIWQMIAWAVIGVIAGIIGRYNRKKRKFLLTIFAFVSAFIYGLIVNLGTFTFAGNFVAYYLAGITFDIAHAIGNVIFMILLYPILVRVFQHTNRLF</sequence>
<keyword evidence="3" id="KW-1185">Reference proteome</keyword>
<dbReference type="Gene3D" id="1.10.1760.20">
    <property type="match status" value="1"/>
</dbReference>
<evidence type="ECO:0000313" key="3">
    <source>
        <dbReference type="Proteomes" id="UP000339690"/>
    </source>
</evidence>
<feature type="transmembrane region" description="Helical" evidence="1">
    <location>
        <begin position="6"/>
        <end position="23"/>
    </location>
</feature>
<gene>
    <name evidence="2" type="ORF">GI584_12620</name>
</gene>
<dbReference type="GO" id="GO:0022857">
    <property type="term" value="F:transmembrane transporter activity"/>
    <property type="evidence" value="ECO:0007669"/>
    <property type="project" value="InterPro"/>
</dbReference>
<dbReference type="InterPro" id="IPR024529">
    <property type="entry name" value="ECF_trnsprt_substrate-spec"/>
</dbReference>
<feature type="transmembrane region" description="Helical" evidence="1">
    <location>
        <begin position="127"/>
        <end position="153"/>
    </location>
</feature>
<accession>A0A5Q2TP27</accession>
<reference evidence="2 3" key="1">
    <citation type="submission" date="2019-11" db="EMBL/GenBank/DDBJ databases">
        <title>Gracilibacillus salitolerans sp. nov., a moderate halophile isolated from a saline soil in northwest China.</title>
        <authorList>
            <person name="Gan L."/>
        </authorList>
    </citation>
    <scope>NUCLEOTIDE SEQUENCE [LARGE SCALE GENOMIC DNA]</scope>
    <source>
        <strain evidence="2 3">SCU50</strain>
    </source>
</reference>
<evidence type="ECO:0000313" key="2">
    <source>
        <dbReference type="EMBL" id="QGH34828.1"/>
    </source>
</evidence>
<dbReference type="Pfam" id="PF12822">
    <property type="entry name" value="ECF_trnsprt"/>
    <property type="match status" value="1"/>
</dbReference>
<proteinExistence type="predicted"/>
<dbReference type="EMBL" id="CP045915">
    <property type="protein sequence ID" value="QGH34828.1"/>
    <property type="molecule type" value="Genomic_DNA"/>
</dbReference>
<evidence type="ECO:0000256" key="1">
    <source>
        <dbReference type="SAM" id="Phobius"/>
    </source>
</evidence>
<feature type="transmembrane region" description="Helical" evidence="1">
    <location>
        <begin position="70"/>
        <end position="89"/>
    </location>
</feature>
<protein>
    <submittedName>
        <fullName evidence="2">ECF transporter S component</fullName>
    </submittedName>
</protein>
<dbReference type="AlphaFoldDB" id="A0A5Q2TP27"/>
<name>A0A5Q2TP27_9BACI</name>
<keyword evidence="1" id="KW-1133">Transmembrane helix</keyword>
<organism evidence="2 3">
    <name type="scientific">Gracilibacillus salitolerans</name>
    <dbReference type="NCBI Taxonomy" id="2663022"/>
    <lineage>
        <taxon>Bacteria</taxon>
        <taxon>Bacillati</taxon>
        <taxon>Bacillota</taxon>
        <taxon>Bacilli</taxon>
        <taxon>Bacillales</taxon>
        <taxon>Bacillaceae</taxon>
        <taxon>Gracilibacillus</taxon>
    </lineage>
</organism>
<feature type="transmembrane region" description="Helical" evidence="1">
    <location>
        <begin position="96"/>
        <end position="121"/>
    </location>
</feature>
<dbReference type="RefSeq" id="WP_100360326.1">
    <property type="nucleotide sequence ID" value="NZ_CP045915.1"/>
</dbReference>